<keyword evidence="1" id="KW-0863">Zinc-finger</keyword>
<dbReference type="PROSITE" id="PS50103">
    <property type="entry name" value="ZF_C3H1"/>
    <property type="match status" value="2"/>
</dbReference>
<gene>
    <name evidence="5" type="ORF">EXIGLDRAFT_736846</name>
</gene>
<protein>
    <recommendedName>
        <fullName evidence="4">C3H1-type domain-containing protein</fullName>
    </recommendedName>
</protein>
<evidence type="ECO:0000313" key="5">
    <source>
        <dbReference type="EMBL" id="KZW02140.1"/>
    </source>
</evidence>
<name>A0A166BL72_EXIGL</name>
<dbReference type="Pfam" id="PF25540">
    <property type="entry name" value="DUF7923"/>
    <property type="match status" value="1"/>
</dbReference>
<keyword evidence="1" id="KW-0862">Zinc</keyword>
<evidence type="ECO:0000259" key="4">
    <source>
        <dbReference type="PROSITE" id="PS50103"/>
    </source>
</evidence>
<evidence type="ECO:0000313" key="6">
    <source>
        <dbReference type="Proteomes" id="UP000077266"/>
    </source>
</evidence>
<dbReference type="PANTHER" id="PTHR37543">
    <property type="entry name" value="CCCH ZINC FINGER DNA BINDING PROTEIN (AFU_ORTHOLOGUE AFUA_5G12760)"/>
    <property type="match status" value="1"/>
</dbReference>
<dbReference type="EMBL" id="KV425890">
    <property type="protein sequence ID" value="KZW02140.1"/>
    <property type="molecule type" value="Genomic_DNA"/>
</dbReference>
<feature type="domain" description="C3H1-type" evidence="4">
    <location>
        <begin position="304"/>
        <end position="331"/>
    </location>
</feature>
<reference evidence="5 6" key="1">
    <citation type="journal article" date="2016" name="Mol. Biol. Evol.">
        <title>Comparative Genomics of Early-Diverging Mushroom-Forming Fungi Provides Insights into the Origins of Lignocellulose Decay Capabilities.</title>
        <authorList>
            <person name="Nagy L.G."/>
            <person name="Riley R."/>
            <person name="Tritt A."/>
            <person name="Adam C."/>
            <person name="Daum C."/>
            <person name="Floudas D."/>
            <person name="Sun H."/>
            <person name="Yadav J.S."/>
            <person name="Pangilinan J."/>
            <person name="Larsson K.H."/>
            <person name="Matsuura K."/>
            <person name="Barry K."/>
            <person name="Labutti K."/>
            <person name="Kuo R."/>
            <person name="Ohm R.A."/>
            <person name="Bhattacharya S.S."/>
            <person name="Shirouzu T."/>
            <person name="Yoshinaga Y."/>
            <person name="Martin F.M."/>
            <person name="Grigoriev I.V."/>
            <person name="Hibbett D.S."/>
        </authorList>
    </citation>
    <scope>NUCLEOTIDE SEQUENCE [LARGE SCALE GENOMIC DNA]</scope>
    <source>
        <strain evidence="5 6">HHB12029</strain>
    </source>
</reference>
<dbReference type="Gene3D" id="4.10.1000.10">
    <property type="entry name" value="Zinc finger, CCCH-type"/>
    <property type="match status" value="1"/>
</dbReference>
<keyword evidence="1" id="KW-0479">Metal-binding</keyword>
<keyword evidence="6" id="KW-1185">Reference proteome</keyword>
<evidence type="ECO:0000256" key="2">
    <source>
        <dbReference type="SAM" id="Coils"/>
    </source>
</evidence>
<proteinExistence type="predicted"/>
<feature type="compositionally biased region" description="Pro residues" evidence="3">
    <location>
        <begin position="272"/>
        <end position="282"/>
    </location>
</feature>
<evidence type="ECO:0000256" key="3">
    <source>
        <dbReference type="SAM" id="MobiDB-lite"/>
    </source>
</evidence>
<dbReference type="OrthoDB" id="2270193at2759"/>
<sequence length="439" mass="48496">MSLDAAPIDRERWETLLHEQAAMFTATIERNTALEARVEELQRELGVWKLAMATAEKDNKALQRQVGSLNEDLILVLIDGDGCIFSPELLALGSNGGSRAANILTRGITAFLEEELGSRRVDIWTTIFLNFHGLGETLAANNIATVDQFNAFVQAFNQSGRLFTVVDCGKGKESADSKIKEYLRTFARFPQTAKVIFGGAHDNGYSASLKYLEHEGLLSKVVLLKGYTEVAVELKTLGLRELDIDNLFMKKKIPFKKPGLLATMSTPEIPTQRPPRNTPPTPSKARANLKLEGVSIGPTTVLHKLNPPPCNLYYLSTCPAGDECRYGHHYKLTPEQIETVRRNAKKSPCPIANRGQKCPHGDKCTMGHVCPRGYKCVYFKQQKCKFTGKNMHDGEPDYVRPNKGAAAADATTDTMDGDSDEIVFNFDQMGEQIASLRGS</sequence>
<dbReference type="InParanoid" id="A0A166BL72"/>
<dbReference type="PANTHER" id="PTHR37543:SF1">
    <property type="entry name" value="CCCH ZINC FINGER DNA BINDING PROTEIN (AFU_ORTHOLOGUE AFUA_5G12760)"/>
    <property type="match status" value="1"/>
</dbReference>
<feature type="region of interest" description="Disordered" evidence="3">
    <location>
        <begin position="265"/>
        <end position="284"/>
    </location>
</feature>
<dbReference type="STRING" id="1314781.A0A166BL72"/>
<feature type="zinc finger region" description="C3H1-type" evidence="1">
    <location>
        <begin position="343"/>
        <end position="371"/>
    </location>
</feature>
<feature type="domain" description="C3H1-type" evidence="4">
    <location>
        <begin position="343"/>
        <end position="371"/>
    </location>
</feature>
<keyword evidence="2" id="KW-0175">Coiled coil</keyword>
<evidence type="ECO:0000256" key="1">
    <source>
        <dbReference type="PROSITE-ProRule" id="PRU00723"/>
    </source>
</evidence>
<feature type="zinc finger region" description="C3H1-type" evidence="1">
    <location>
        <begin position="304"/>
        <end position="331"/>
    </location>
</feature>
<dbReference type="Proteomes" id="UP000077266">
    <property type="component" value="Unassembled WGS sequence"/>
</dbReference>
<dbReference type="GO" id="GO:0008270">
    <property type="term" value="F:zinc ion binding"/>
    <property type="evidence" value="ECO:0007669"/>
    <property type="project" value="UniProtKB-KW"/>
</dbReference>
<dbReference type="InterPro" id="IPR000571">
    <property type="entry name" value="Znf_CCCH"/>
</dbReference>
<dbReference type="InterPro" id="IPR057683">
    <property type="entry name" value="DUF7923"/>
</dbReference>
<accession>A0A166BL72</accession>
<organism evidence="5 6">
    <name type="scientific">Exidia glandulosa HHB12029</name>
    <dbReference type="NCBI Taxonomy" id="1314781"/>
    <lineage>
        <taxon>Eukaryota</taxon>
        <taxon>Fungi</taxon>
        <taxon>Dikarya</taxon>
        <taxon>Basidiomycota</taxon>
        <taxon>Agaricomycotina</taxon>
        <taxon>Agaricomycetes</taxon>
        <taxon>Auriculariales</taxon>
        <taxon>Exidiaceae</taxon>
        <taxon>Exidia</taxon>
    </lineage>
</organism>
<dbReference type="AlphaFoldDB" id="A0A166BL72"/>
<feature type="coiled-coil region" evidence="2">
    <location>
        <begin position="24"/>
        <end position="72"/>
    </location>
</feature>